<gene>
    <name evidence="2" type="ORF">SAMN05421733_11537</name>
</gene>
<dbReference type="Proteomes" id="UP000242501">
    <property type="component" value="Unassembled WGS sequence"/>
</dbReference>
<protein>
    <submittedName>
        <fullName evidence="2">Uncharacterized protein</fullName>
    </submittedName>
</protein>
<dbReference type="RefSeq" id="WP_171258591.1">
    <property type="nucleotide sequence ID" value="NZ_FMYL01000015.1"/>
</dbReference>
<sequence>MNTVNHATEKMKPQNAMYQLKIIAGCSILYIGSFLLVCKIFSTIL</sequence>
<name>A0A1G6K9J8_9GAMM</name>
<reference evidence="3" key="1">
    <citation type="submission" date="2016-09" db="EMBL/GenBank/DDBJ databases">
        <authorList>
            <person name="Varghese N."/>
            <person name="Submissions S."/>
        </authorList>
    </citation>
    <scope>NUCLEOTIDE SEQUENCE [LARGE SCALE GENOMIC DNA]</scope>
    <source>
        <strain evidence="3">ANC 4422</strain>
    </source>
</reference>
<feature type="transmembrane region" description="Helical" evidence="1">
    <location>
        <begin position="20"/>
        <end position="42"/>
    </location>
</feature>
<keyword evidence="1" id="KW-1133">Transmembrane helix</keyword>
<evidence type="ECO:0000313" key="2">
    <source>
        <dbReference type="EMBL" id="SDC27739.1"/>
    </source>
</evidence>
<keyword evidence="1" id="KW-0472">Membrane</keyword>
<proteinExistence type="predicted"/>
<organism evidence="2 3">
    <name type="scientific">Acinetobacter boissieri</name>
    <dbReference type="NCBI Taxonomy" id="1219383"/>
    <lineage>
        <taxon>Bacteria</taxon>
        <taxon>Pseudomonadati</taxon>
        <taxon>Pseudomonadota</taxon>
        <taxon>Gammaproteobacteria</taxon>
        <taxon>Moraxellales</taxon>
        <taxon>Moraxellaceae</taxon>
        <taxon>Acinetobacter</taxon>
    </lineage>
</organism>
<keyword evidence="3" id="KW-1185">Reference proteome</keyword>
<dbReference type="STRING" id="1219383.SAMN05421733_11537"/>
<keyword evidence="1" id="KW-0812">Transmembrane</keyword>
<dbReference type="AlphaFoldDB" id="A0A1G6K9J8"/>
<dbReference type="EMBL" id="FMYL01000015">
    <property type="protein sequence ID" value="SDC27739.1"/>
    <property type="molecule type" value="Genomic_DNA"/>
</dbReference>
<evidence type="ECO:0000256" key="1">
    <source>
        <dbReference type="SAM" id="Phobius"/>
    </source>
</evidence>
<evidence type="ECO:0000313" key="3">
    <source>
        <dbReference type="Proteomes" id="UP000242501"/>
    </source>
</evidence>
<accession>A0A1G6K9J8</accession>